<gene>
    <name evidence="3" type="ORF">EV643_102387</name>
</gene>
<dbReference type="EMBL" id="SNWQ01000002">
    <property type="protein sequence ID" value="TDO52548.1"/>
    <property type="molecule type" value="Genomic_DNA"/>
</dbReference>
<feature type="chain" id="PRO_5038370601" description="Secreted protein" evidence="2">
    <location>
        <begin position="26"/>
        <end position="52"/>
    </location>
</feature>
<dbReference type="RefSeq" id="WP_166665331.1">
    <property type="nucleotide sequence ID" value="NZ_SNWQ01000002.1"/>
</dbReference>
<comment type="caution">
    <text evidence="3">The sequence shown here is derived from an EMBL/GenBank/DDBJ whole genome shotgun (WGS) entry which is preliminary data.</text>
</comment>
<evidence type="ECO:0000313" key="3">
    <source>
        <dbReference type="EMBL" id="TDO52548.1"/>
    </source>
</evidence>
<accession>A0A4R6KLW2</accession>
<organism evidence="3 4">
    <name type="scientific">Kribbella caucasensis</name>
    <dbReference type="NCBI Taxonomy" id="2512215"/>
    <lineage>
        <taxon>Bacteria</taxon>
        <taxon>Bacillati</taxon>
        <taxon>Actinomycetota</taxon>
        <taxon>Actinomycetes</taxon>
        <taxon>Propionibacteriales</taxon>
        <taxon>Kribbellaceae</taxon>
        <taxon>Kribbella</taxon>
    </lineage>
</organism>
<evidence type="ECO:0008006" key="5">
    <source>
        <dbReference type="Google" id="ProtNLM"/>
    </source>
</evidence>
<protein>
    <recommendedName>
        <fullName evidence="5">Secreted protein</fullName>
    </recommendedName>
</protein>
<keyword evidence="1" id="KW-1133">Transmembrane helix</keyword>
<evidence type="ECO:0000256" key="2">
    <source>
        <dbReference type="SAM" id="SignalP"/>
    </source>
</evidence>
<evidence type="ECO:0000256" key="1">
    <source>
        <dbReference type="SAM" id="Phobius"/>
    </source>
</evidence>
<feature type="transmembrane region" description="Helical" evidence="1">
    <location>
        <begin position="30"/>
        <end position="51"/>
    </location>
</feature>
<proteinExistence type="predicted"/>
<keyword evidence="2" id="KW-0732">Signal</keyword>
<dbReference type="AlphaFoldDB" id="A0A4R6KLW2"/>
<keyword evidence="1" id="KW-0812">Transmembrane</keyword>
<keyword evidence="4" id="KW-1185">Reference proteome</keyword>
<name>A0A4R6KLW2_9ACTN</name>
<evidence type="ECO:0000313" key="4">
    <source>
        <dbReference type="Proteomes" id="UP000295388"/>
    </source>
</evidence>
<sequence length="52" mass="5429">MPKKLLIWSVIAFAGFYLFTQPTNAANAVGGAFSAVGSAFGSVITFLTALFN</sequence>
<keyword evidence="1" id="KW-0472">Membrane</keyword>
<feature type="signal peptide" evidence="2">
    <location>
        <begin position="1"/>
        <end position="25"/>
    </location>
</feature>
<dbReference type="Proteomes" id="UP000295388">
    <property type="component" value="Unassembled WGS sequence"/>
</dbReference>
<reference evidence="3 4" key="1">
    <citation type="submission" date="2019-03" db="EMBL/GenBank/DDBJ databases">
        <title>Genomic Encyclopedia of Type Strains, Phase III (KMG-III): the genomes of soil and plant-associated and newly described type strains.</title>
        <authorList>
            <person name="Whitman W."/>
        </authorList>
    </citation>
    <scope>NUCLEOTIDE SEQUENCE [LARGE SCALE GENOMIC DNA]</scope>
    <source>
        <strain evidence="3 4">VKM Ac-2527</strain>
    </source>
</reference>